<dbReference type="EMBL" id="QJKJ01002654">
    <property type="protein sequence ID" value="RDY01893.1"/>
    <property type="molecule type" value="Genomic_DNA"/>
</dbReference>
<proteinExistence type="predicted"/>
<dbReference type="Proteomes" id="UP000257109">
    <property type="component" value="Unassembled WGS sequence"/>
</dbReference>
<evidence type="ECO:0000256" key="7">
    <source>
        <dbReference type="SAM" id="MobiDB-lite"/>
    </source>
</evidence>
<feature type="domain" description="Reverse transcriptase RNase H-like" evidence="8">
    <location>
        <begin position="107"/>
        <end position="166"/>
    </location>
</feature>
<dbReference type="GO" id="GO:0004519">
    <property type="term" value="F:endonuclease activity"/>
    <property type="evidence" value="ECO:0007669"/>
    <property type="project" value="UniProtKB-KW"/>
</dbReference>
<accession>A0A371HGF6</accession>
<keyword evidence="6" id="KW-0695">RNA-directed DNA polymerase</keyword>
<dbReference type="PANTHER" id="PTHR34072:SF57">
    <property type="entry name" value="RNA-DIRECTED DNA POLYMERASE"/>
    <property type="match status" value="1"/>
</dbReference>
<dbReference type="InterPro" id="IPR043128">
    <property type="entry name" value="Rev_trsase/Diguanyl_cyclase"/>
</dbReference>
<evidence type="ECO:0000256" key="1">
    <source>
        <dbReference type="ARBA" id="ARBA00022679"/>
    </source>
</evidence>
<dbReference type="AlphaFoldDB" id="A0A371HGF6"/>
<protein>
    <submittedName>
        <fullName evidence="9">Retrovirus-related Pol polyprotein from transposon 17.6</fullName>
    </submittedName>
</protein>
<dbReference type="GO" id="GO:0003964">
    <property type="term" value="F:RNA-directed DNA polymerase activity"/>
    <property type="evidence" value="ECO:0007669"/>
    <property type="project" value="UniProtKB-KW"/>
</dbReference>
<dbReference type="SUPFAM" id="SSF56672">
    <property type="entry name" value="DNA/RNA polymerases"/>
    <property type="match status" value="1"/>
</dbReference>
<evidence type="ECO:0000256" key="6">
    <source>
        <dbReference type="ARBA" id="ARBA00022918"/>
    </source>
</evidence>
<feature type="region of interest" description="Disordered" evidence="7">
    <location>
        <begin position="1"/>
        <end position="34"/>
    </location>
</feature>
<organism evidence="9 10">
    <name type="scientific">Mucuna pruriens</name>
    <name type="common">Velvet bean</name>
    <name type="synonym">Dolichos pruriens</name>
    <dbReference type="NCBI Taxonomy" id="157652"/>
    <lineage>
        <taxon>Eukaryota</taxon>
        <taxon>Viridiplantae</taxon>
        <taxon>Streptophyta</taxon>
        <taxon>Embryophyta</taxon>
        <taxon>Tracheophyta</taxon>
        <taxon>Spermatophyta</taxon>
        <taxon>Magnoliopsida</taxon>
        <taxon>eudicotyledons</taxon>
        <taxon>Gunneridae</taxon>
        <taxon>Pentapetalae</taxon>
        <taxon>rosids</taxon>
        <taxon>fabids</taxon>
        <taxon>Fabales</taxon>
        <taxon>Fabaceae</taxon>
        <taxon>Papilionoideae</taxon>
        <taxon>50 kb inversion clade</taxon>
        <taxon>NPAAA clade</taxon>
        <taxon>indigoferoid/millettioid clade</taxon>
        <taxon>Phaseoleae</taxon>
        <taxon>Mucuna</taxon>
    </lineage>
</organism>
<feature type="compositionally biased region" description="Polar residues" evidence="7">
    <location>
        <begin position="1"/>
        <end position="14"/>
    </location>
</feature>
<evidence type="ECO:0000313" key="10">
    <source>
        <dbReference type="Proteomes" id="UP000257109"/>
    </source>
</evidence>
<dbReference type="InterPro" id="IPR041373">
    <property type="entry name" value="RT_RNaseH"/>
</dbReference>
<keyword evidence="10" id="KW-1185">Reference proteome</keyword>
<keyword evidence="1" id="KW-0808">Transferase</keyword>
<evidence type="ECO:0000313" key="9">
    <source>
        <dbReference type="EMBL" id="RDY01893.1"/>
    </source>
</evidence>
<dbReference type="Gene3D" id="3.30.70.270">
    <property type="match status" value="1"/>
</dbReference>
<keyword evidence="2" id="KW-0548">Nucleotidyltransferase</keyword>
<comment type="caution">
    <text evidence="9">The sequence shown here is derived from an EMBL/GenBank/DDBJ whole genome shotgun (WGS) entry which is preliminary data.</text>
</comment>
<keyword evidence="4" id="KW-0255">Endonuclease</keyword>
<evidence type="ECO:0000256" key="2">
    <source>
        <dbReference type="ARBA" id="ARBA00022695"/>
    </source>
</evidence>
<dbReference type="PANTHER" id="PTHR34072">
    <property type="entry name" value="ENZYMATIC POLYPROTEIN-RELATED"/>
    <property type="match status" value="1"/>
</dbReference>
<dbReference type="InterPro" id="IPR043502">
    <property type="entry name" value="DNA/RNA_pol_sf"/>
</dbReference>
<reference evidence="9" key="1">
    <citation type="submission" date="2018-05" db="EMBL/GenBank/DDBJ databases">
        <title>Draft genome of Mucuna pruriens seed.</title>
        <authorList>
            <person name="Nnadi N.E."/>
            <person name="Vos R."/>
            <person name="Hasami M.H."/>
            <person name="Devisetty U.K."/>
            <person name="Aguiy J.C."/>
        </authorList>
    </citation>
    <scope>NUCLEOTIDE SEQUENCE [LARGE SCALE GENOMIC DNA]</scope>
    <source>
        <strain evidence="9">JCA_2017</strain>
    </source>
</reference>
<evidence type="ECO:0000259" key="8">
    <source>
        <dbReference type="Pfam" id="PF17917"/>
    </source>
</evidence>
<dbReference type="CDD" id="cd09274">
    <property type="entry name" value="RNase_HI_RT_Ty3"/>
    <property type="match status" value="1"/>
</dbReference>
<dbReference type="Pfam" id="PF17917">
    <property type="entry name" value="RT_RNaseH"/>
    <property type="match status" value="1"/>
</dbReference>
<evidence type="ECO:0000256" key="4">
    <source>
        <dbReference type="ARBA" id="ARBA00022759"/>
    </source>
</evidence>
<gene>
    <name evidence="9" type="primary">pol</name>
    <name evidence="9" type="ORF">CR513_14713</name>
</gene>
<feature type="non-terminal residue" evidence="9">
    <location>
        <position position="1"/>
    </location>
</feature>
<evidence type="ECO:0000256" key="5">
    <source>
        <dbReference type="ARBA" id="ARBA00022801"/>
    </source>
</evidence>
<dbReference type="GO" id="GO:0016787">
    <property type="term" value="F:hydrolase activity"/>
    <property type="evidence" value="ECO:0007669"/>
    <property type="project" value="UniProtKB-KW"/>
</dbReference>
<keyword evidence="3" id="KW-0540">Nuclease</keyword>
<sequence>MSAQLVSKPNQVGQSDPKPINDISSSLPPPKELKPLPSHLKYAYLDTEQQLPIIIANNLHQVLTRCIDTNPVLNFEKCHFMVTEGIVLGHLVSNRGIEIDIITSLPNLASMQEESLEIIFALDKFRSYLLGSKIIVFSNHAALTFLLKKLDAKPRLIRWMLLLQEFNKEIKDKKGVENSVAYHLSRIERETDSIPI</sequence>
<evidence type="ECO:0000256" key="3">
    <source>
        <dbReference type="ARBA" id="ARBA00022722"/>
    </source>
</evidence>
<keyword evidence="5" id="KW-0378">Hydrolase</keyword>
<name>A0A371HGF6_MUCPR</name>